<dbReference type="InterPro" id="IPR011990">
    <property type="entry name" value="TPR-like_helical_dom_sf"/>
</dbReference>
<gene>
    <name evidence="2" type="primary">bepA_6</name>
    <name evidence="2" type="ORF">Rhal01_02961</name>
</gene>
<reference evidence="2 3" key="1">
    <citation type="submission" date="2024-02" db="EMBL/GenBank/DDBJ databases">
        <title>Rubritalea halochordaticola NBRC 107102.</title>
        <authorList>
            <person name="Ichikawa N."/>
            <person name="Katano-Makiyama Y."/>
            <person name="Hidaka K."/>
        </authorList>
    </citation>
    <scope>NUCLEOTIDE SEQUENCE [LARGE SCALE GENOMIC DNA]</scope>
    <source>
        <strain evidence="2 3">NBRC 107102</strain>
    </source>
</reference>
<protein>
    <submittedName>
        <fullName evidence="2">Beta-barrel assembly-enhancing protease</fullName>
    </submittedName>
</protein>
<dbReference type="Gene3D" id="1.25.40.10">
    <property type="entry name" value="Tetratricopeptide repeat domain"/>
    <property type="match status" value="3"/>
</dbReference>
<dbReference type="PROSITE" id="PS50005">
    <property type="entry name" value="TPR"/>
    <property type="match status" value="1"/>
</dbReference>
<dbReference type="InterPro" id="IPR019734">
    <property type="entry name" value="TPR_rpt"/>
</dbReference>
<organism evidence="2 3">
    <name type="scientific">Rubritalea halochordaticola</name>
    <dbReference type="NCBI Taxonomy" id="714537"/>
    <lineage>
        <taxon>Bacteria</taxon>
        <taxon>Pseudomonadati</taxon>
        <taxon>Verrucomicrobiota</taxon>
        <taxon>Verrucomicrobiia</taxon>
        <taxon>Verrucomicrobiales</taxon>
        <taxon>Rubritaleaceae</taxon>
        <taxon>Rubritalea</taxon>
    </lineage>
</organism>
<dbReference type="PANTHER" id="PTHR12558:SF50">
    <property type="entry name" value="ASSEMBLY CHAPERONE OF RPL4-RELATED"/>
    <property type="match status" value="1"/>
</dbReference>
<dbReference type="GO" id="GO:0006508">
    <property type="term" value="P:proteolysis"/>
    <property type="evidence" value="ECO:0007669"/>
    <property type="project" value="UniProtKB-KW"/>
</dbReference>
<feature type="repeat" description="TPR" evidence="1">
    <location>
        <begin position="113"/>
        <end position="146"/>
    </location>
</feature>
<dbReference type="SUPFAM" id="SSF48452">
    <property type="entry name" value="TPR-like"/>
    <property type="match status" value="4"/>
</dbReference>
<proteinExistence type="predicted"/>
<evidence type="ECO:0000313" key="3">
    <source>
        <dbReference type="Proteomes" id="UP001424741"/>
    </source>
</evidence>
<sequence length="3018" mass="343146">MRRKLIQTLCISSLITATSDLANAEEIQLDQKLQRYHDILKKRPSSSALFQRFQNSWLAEHDETSLEQYLKDATKSGDAADHQIYAYYLLQKGQEKEAMEAFTKTLEIDKGNVDAWLNRSSCYAKLFDYDNAIKDVEKAIELSNDSEQKLQANKLKGRYLLRSGQTEAAAKHWTNLAENNRDDQDLLEDVIDIQLSDGMLEAALKLATELRDQTKDPYKRALRTLRIGDILQRTGQRDKAVSTYLGTLDLAGNGSWLEREIIAQLDKLYRREDNISGLNKTFADLREKYPQRSLIHQKHAELLASQSEFAKAKEIYQSLLKSSPGDIPLRVAYLNMLKQAGEFKEANKLLEFLIEQNPANGQLHLQKASILSELDDRQALLKSLQSYKKVIQPSAATAMKYAELLAKYRFLDEAKLAYKQAMSDYPDSTEVAFARANFLKLNDAEQEAIEIWKHIADSGDHDSLLRLIDTLQTNGKIDIAYTITKQWHSKYRTDNAFLKTACKVAEANNDTKQAVSWSRDLVLLSKNASELDQALSICTRLITKSRLHEEVLKDLTEKSEPSIAEKCLLAELLDQTGQQKLADKALEELSQTKDTIALLQAARIYQRRFQFDKAATALETLTKTPDGAKSAFLRNLTSLYERAGLVDKALETITRWKTIAPNDKGAWLMEVELLVSSKGPEAALNSMRRGLERFDNQPDILGLMADLYSQAGRNGQAMQLYWRLYDDAPNLSDRIRWSGMLAQSALNSASTEALIDELNTRRRRNPKSVAPIMALAEVYRVMNYYEERRNLLLEATRLRPDDAQLLIEIAIIDEREGKPLRAIELLTKASNQDKTGEASRRLAKLYMEEGDFERGFEELSKLHNAKADPRACETITLALLQQEGFEEARTYLQKQRTHFPKDWRLSILAATVDYELGYLESSFEIILPVLTAEIDMPKGTSGWDQASLGGMTGGMDMRGLPQDAQQMIYAGVVYQYMQSLSGHNSRNSYSFYSNNSSSQPASNLPLTASGAQLVAKLHIARLLEEMDANKATSLLARAEQAGLKHVKLWQQFIKTNNAYSVLQGNFIKEALKEDPKNKSLLTLLILSHLSDGELELESAEYKLIQESFSSDQSNPFVTEMLPFFMEKGADAEAHKKQLLKSLLATEKISETQLMGLINSYRHEIESMMRGSDEKLKMDADAIKILSNWLDQQPKAGQNQSNPTAQRSTIRYSYFIEMIVTQSILSGDDMDKIIELIEKDSTPGGSAFSARQFQRSMQRSMYGQKELGKLPSLPDLSLQSLNETQVSLFSSEEGSPIDAEKFSPHIGKLKSPLLRTFASRYCGDDKSFIKYLDEALESEEEKADALLIKAALLADKNENTLEAIQLVEQARTLSRNRQQRQAIDSYLLALGERAVEEGADVKSDTMEHARAAARRILITRQVQDKDAIKNLLTSLGMEDESARFLNNTGIAKHQSANQLQGGFAGINRVQQQRQQQKDIHKQIAEAVSSSNTQRADRLLYSSFKSLARDANNNEYELERLVKTAKKHNLTKNLIKRLHPGNSTSPRRWLTYYQAAQILENKEAKEEAIKYLSNLSSIPSSVKAPLAFALFEKAPERAMKLMLSSRDKDAIFKEFAAKVENTENFTESLSILEFAAKYLDQIEDEEFARDITHSQYYDNFFRYLLYNNRFRNGGKDTTPEYWKTTKKQENDNKDLARRDRAFETILNKSLLYQGTSHTAFRVMHARMTFRQEDESALVDIAKKCLTPPPSNTYYSNYGGSSGNGYENSPDPLTYLVTKALKDNNPELIDEAFLTKAQKSQPYWGASLKALKEIAFADTKKCEELLAKSHENEALRESSNDVLEIVRLRKDHEKVLKSFHNNLLDQISKRFVEKKTGHSQGSSYQFAENLRKILPETLTYCIAHGMEDKVTNLLDDLAKAAIGSKKPSPELWIKDATNMQAMYTMENPAAVYALISQKLLASPSTINLCIRQSNKHQFPVHAFSSISSNFSSDEYEQPTVEDIKKAGFLTPLSELRIISTTPIPLETITKGAGKNSMLRHAHRFEENYRETTNNYLLLANLVAKRKHYSSHSKQYKQTIKDLNAIEGKEAFAAQMVATLCEDSTITSFRFIKKFEKEIRKAPKEQRLILSHIFNIQDDAQLRTMLANDKLDDLLPIDQESVKKKQEKEVSKFLELKSLGTNYSHYSFAKRVGELILPFYKENPELAAKVTMHAFNLVEHRSSNDSSSHIRSITNGQIFLHRYLVREHIGESNSFEPFYLAEYIRHLQMQPESYKLGLQQAINETSPYRWLSKLKTKDKKKLAAALVENARQVHALKDPKAIRFHKVFWLIQSSSRNAYRYISVHELKSALTMSSKDDPKHADYYDYLQMCCDLEVNYLEKVLEINTAKGNGRSPKHGNYWANSYCSRILNHVVSPDDLENTSMTMNHLGFSTPQSLLNFSPELRKAMVDTYLQASKNENFINSLETRYIASKLYRSPNLFKDSFGALSSAALKNIELHLEYIKNGGTIHQNHFISTCMLAGSTKEGADKVAAIIQRDITPFIGFTNIAECMLRHGHEDLAIAMLPKSKISAFTPTMSRSSFDKVLEPQFNAFIVKITDKQLQLKIAHEFLTMPDADWISTSADQTYPERLVRLAKLYKESKVSSDDQVGSAVLNTICESYYYPAIRIVADDIAKSAGNTNYTQILKTVSGLEYSSQKTKLKTQWAAHWQHSLDSQDPQTSISQIRALVTEYHAQPKYNYDYAVTIQEVLSSTSSYYMDLYTSGDREKLTAHLPILKEIIEIYAHSFAPPWLENKLNVRYNLLSDGFGALAFLIYDEMGHGEEYRKFLTTLPKQRLPLLKSFSSYRAAQWPVVMDDLKFQGLGNDNIRPINLIKYYQTAIKADACQEMTIQGIPRWGSLTYLQYYNILETNQILDIHKQLNYTDAKPLFKYQMLCDQAVLNAGVGNDEIAAEKIQQMFALEVEKNNSAYNWGLSNAAECALALKKPELVLKVLTPEYLEQNKENKFFHPKLSKYRERLEKLK</sequence>
<dbReference type="SMART" id="SM00028">
    <property type="entry name" value="TPR"/>
    <property type="match status" value="9"/>
</dbReference>
<name>A0ABP9V6Q2_9BACT</name>
<keyword evidence="2" id="KW-0645">Protease</keyword>
<accession>A0ABP9V6Q2</accession>
<dbReference type="PANTHER" id="PTHR12558">
    <property type="entry name" value="CELL DIVISION CYCLE 16,23,27"/>
    <property type="match status" value="1"/>
</dbReference>
<dbReference type="RefSeq" id="WP_346189392.1">
    <property type="nucleotide sequence ID" value="NZ_BAABRL010000010.1"/>
</dbReference>
<dbReference type="Proteomes" id="UP001424741">
    <property type="component" value="Unassembled WGS sequence"/>
</dbReference>
<keyword evidence="1" id="KW-0802">TPR repeat</keyword>
<dbReference type="EMBL" id="BAABRL010000010">
    <property type="protein sequence ID" value="GAA5496776.1"/>
    <property type="molecule type" value="Genomic_DNA"/>
</dbReference>
<keyword evidence="2" id="KW-0378">Hydrolase</keyword>
<evidence type="ECO:0000256" key="1">
    <source>
        <dbReference type="PROSITE-ProRule" id="PRU00339"/>
    </source>
</evidence>
<comment type="caution">
    <text evidence="2">The sequence shown here is derived from an EMBL/GenBank/DDBJ whole genome shotgun (WGS) entry which is preliminary data.</text>
</comment>
<dbReference type="GO" id="GO:0008233">
    <property type="term" value="F:peptidase activity"/>
    <property type="evidence" value="ECO:0007669"/>
    <property type="project" value="UniProtKB-KW"/>
</dbReference>
<dbReference type="Pfam" id="PF13181">
    <property type="entry name" value="TPR_8"/>
    <property type="match status" value="1"/>
</dbReference>
<evidence type="ECO:0000313" key="2">
    <source>
        <dbReference type="EMBL" id="GAA5496776.1"/>
    </source>
</evidence>
<keyword evidence="3" id="KW-1185">Reference proteome</keyword>